<dbReference type="InterPro" id="IPR003661">
    <property type="entry name" value="HisK_dim/P_dom"/>
</dbReference>
<keyword evidence="6" id="KW-0902">Two-component regulatory system</keyword>
<dbReference type="InterPro" id="IPR000700">
    <property type="entry name" value="PAS-assoc_C"/>
</dbReference>
<evidence type="ECO:0000313" key="11">
    <source>
        <dbReference type="Proteomes" id="UP000218238"/>
    </source>
</evidence>
<dbReference type="InterPro" id="IPR005467">
    <property type="entry name" value="His_kinase_dom"/>
</dbReference>
<dbReference type="InterPro" id="IPR001610">
    <property type="entry name" value="PAC"/>
</dbReference>
<dbReference type="OrthoDB" id="9808408at2"/>
<dbReference type="Pfam" id="PF00512">
    <property type="entry name" value="HisKA"/>
    <property type="match status" value="1"/>
</dbReference>
<organism evidence="10 11">
    <name type="scientific">Brunnivagina elsteri CCALA 953</name>
    <dbReference type="NCBI Taxonomy" id="987040"/>
    <lineage>
        <taxon>Bacteria</taxon>
        <taxon>Bacillati</taxon>
        <taxon>Cyanobacteriota</taxon>
        <taxon>Cyanophyceae</taxon>
        <taxon>Nostocales</taxon>
        <taxon>Calotrichaceae</taxon>
        <taxon>Brunnivagina</taxon>
    </lineage>
</organism>
<dbReference type="EC" id="2.7.13.3" evidence="2"/>
<dbReference type="CDD" id="cd00130">
    <property type="entry name" value="PAS"/>
    <property type="match status" value="2"/>
</dbReference>
<dbReference type="PANTHER" id="PTHR43304">
    <property type="entry name" value="PHYTOCHROME-LIKE PROTEIN CPH1"/>
    <property type="match status" value="1"/>
</dbReference>
<dbReference type="GO" id="GO:0000155">
    <property type="term" value="F:phosphorelay sensor kinase activity"/>
    <property type="evidence" value="ECO:0007669"/>
    <property type="project" value="InterPro"/>
</dbReference>
<name>A0A2A2TKE7_9CYAN</name>
<dbReference type="SMART" id="SM00091">
    <property type="entry name" value="PAS"/>
    <property type="match status" value="2"/>
</dbReference>
<dbReference type="EMBL" id="NTFS01000082">
    <property type="protein sequence ID" value="PAX56970.1"/>
    <property type="molecule type" value="Genomic_DNA"/>
</dbReference>
<dbReference type="SUPFAM" id="SSF55874">
    <property type="entry name" value="ATPase domain of HSP90 chaperone/DNA topoisomerase II/histidine kinase"/>
    <property type="match status" value="1"/>
</dbReference>
<gene>
    <name evidence="10" type="ORF">CK510_09895</name>
</gene>
<dbReference type="CDD" id="cd00082">
    <property type="entry name" value="HisKA"/>
    <property type="match status" value="1"/>
</dbReference>
<feature type="domain" description="Histidine kinase" evidence="7">
    <location>
        <begin position="329"/>
        <end position="559"/>
    </location>
</feature>
<protein>
    <recommendedName>
        <fullName evidence="2">histidine kinase</fullName>
        <ecNumber evidence="2">2.7.13.3</ecNumber>
    </recommendedName>
</protein>
<feature type="domain" description="PAS" evidence="8">
    <location>
        <begin position="55"/>
        <end position="121"/>
    </location>
</feature>
<dbReference type="InterPro" id="IPR052162">
    <property type="entry name" value="Sensor_kinase/Photoreceptor"/>
</dbReference>
<dbReference type="Gene3D" id="3.30.450.20">
    <property type="entry name" value="PAS domain"/>
    <property type="match status" value="2"/>
</dbReference>
<dbReference type="RefSeq" id="WP_095721538.1">
    <property type="nucleotide sequence ID" value="NZ_NTFS01000082.1"/>
</dbReference>
<evidence type="ECO:0000256" key="5">
    <source>
        <dbReference type="ARBA" id="ARBA00022777"/>
    </source>
</evidence>
<dbReference type="Pfam" id="PF02518">
    <property type="entry name" value="HATPase_c"/>
    <property type="match status" value="1"/>
</dbReference>
<proteinExistence type="predicted"/>
<dbReference type="FunFam" id="3.30.450.20:FF:000099">
    <property type="entry name" value="Sensory box sensor histidine kinase"/>
    <property type="match status" value="1"/>
</dbReference>
<dbReference type="Gene3D" id="1.10.287.130">
    <property type="match status" value="1"/>
</dbReference>
<dbReference type="SUPFAM" id="SSF47384">
    <property type="entry name" value="Homodimeric domain of signal transducing histidine kinase"/>
    <property type="match status" value="1"/>
</dbReference>
<comment type="caution">
    <text evidence="10">The sequence shown here is derived from an EMBL/GenBank/DDBJ whole genome shotgun (WGS) entry which is preliminary data.</text>
</comment>
<dbReference type="SMART" id="SM00086">
    <property type="entry name" value="PAC"/>
    <property type="match status" value="2"/>
</dbReference>
<dbReference type="PRINTS" id="PR00344">
    <property type="entry name" value="BCTRLSENSOR"/>
</dbReference>
<evidence type="ECO:0000259" key="7">
    <source>
        <dbReference type="PROSITE" id="PS50109"/>
    </source>
</evidence>
<dbReference type="InterPro" id="IPR036890">
    <property type="entry name" value="HATPase_C_sf"/>
</dbReference>
<dbReference type="InterPro" id="IPR013655">
    <property type="entry name" value="PAS_fold_3"/>
</dbReference>
<dbReference type="Pfam" id="PF08447">
    <property type="entry name" value="PAS_3"/>
    <property type="match status" value="1"/>
</dbReference>
<dbReference type="SMART" id="SM00387">
    <property type="entry name" value="HATPase_c"/>
    <property type="match status" value="1"/>
</dbReference>
<dbReference type="Proteomes" id="UP000218238">
    <property type="component" value="Unassembled WGS sequence"/>
</dbReference>
<comment type="catalytic activity">
    <reaction evidence="1">
        <text>ATP + protein L-histidine = ADP + protein N-phospho-L-histidine.</text>
        <dbReference type="EC" id="2.7.13.3"/>
    </reaction>
</comment>
<feature type="domain" description="PAC" evidence="9">
    <location>
        <begin position="252"/>
        <end position="304"/>
    </location>
</feature>
<dbReference type="NCBIfam" id="TIGR00229">
    <property type="entry name" value="sensory_box"/>
    <property type="match status" value="2"/>
</dbReference>
<accession>A0A2A2TKE7</accession>
<dbReference type="GO" id="GO:0006355">
    <property type="term" value="P:regulation of DNA-templated transcription"/>
    <property type="evidence" value="ECO:0007669"/>
    <property type="project" value="InterPro"/>
</dbReference>
<keyword evidence="3" id="KW-0597">Phosphoprotein</keyword>
<dbReference type="SMART" id="SM00388">
    <property type="entry name" value="HisKA"/>
    <property type="match status" value="1"/>
</dbReference>
<evidence type="ECO:0000259" key="8">
    <source>
        <dbReference type="PROSITE" id="PS50112"/>
    </source>
</evidence>
<dbReference type="InterPro" id="IPR004358">
    <property type="entry name" value="Sig_transdc_His_kin-like_C"/>
</dbReference>
<keyword evidence="11" id="KW-1185">Reference proteome</keyword>
<evidence type="ECO:0000256" key="6">
    <source>
        <dbReference type="ARBA" id="ARBA00023012"/>
    </source>
</evidence>
<dbReference type="PANTHER" id="PTHR43304:SF1">
    <property type="entry name" value="PAC DOMAIN-CONTAINING PROTEIN"/>
    <property type="match status" value="1"/>
</dbReference>
<evidence type="ECO:0000256" key="3">
    <source>
        <dbReference type="ARBA" id="ARBA00022553"/>
    </source>
</evidence>
<evidence type="ECO:0000313" key="10">
    <source>
        <dbReference type="EMBL" id="PAX56970.1"/>
    </source>
</evidence>
<keyword evidence="5 10" id="KW-0418">Kinase</keyword>
<evidence type="ECO:0000256" key="4">
    <source>
        <dbReference type="ARBA" id="ARBA00022679"/>
    </source>
</evidence>
<dbReference type="Pfam" id="PF00989">
    <property type="entry name" value="PAS"/>
    <property type="match status" value="1"/>
</dbReference>
<sequence>MNRQQPSSWHQICQEQDNIVSLTPHHLELVPERVLDNKLRPNEVLQHTQEQLLWYRQLYEQLPSIYFVLDSSGIVLSVNRFGADLLGFTPSELINKPVFDLFASCDRTSLADALISLFKMPATAPTSNWEFRLDCRQSKIKWVKVVAKILPGNEQNPLILLVCEDITDRKRSEDAYQESEERFQNMANTTPVMLWMSGCDGLCNFFNQFWMQFTGRTIEQEKGIGWIDSVYPDDKLKCLQTYYSALNTRTKFQIEYRLRRADGEYRWILDTGTPRFIPSGEFAGYIGCSIDITERKTVEAALKSSQEAAKAQIDEMDRLNRLKDEFLSTVSHELRTPLTNMKMAIQMLGIALGLEQSLLVENPKLKTPDSKASRYFQILNNECDREINLINNFLDLQKLDIDSKPLVLETVIIRESLMRIVELFKARNRNCRSNLQIHVTPNLPPLVCDPFSLERIIMELLTNAAKFSPADQEIIITAQLKSQNIEFQVINTGVEIPELERDRIFDKFYRIPSNDPWKQGGTGLGLALIQKLTRYLGGTIEVESNSNLTCFTVLLPLRGE</sequence>
<dbReference type="SUPFAM" id="SSF55785">
    <property type="entry name" value="PYP-like sensor domain (PAS domain)"/>
    <property type="match status" value="2"/>
</dbReference>
<evidence type="ECO:0000259" key="9">
    <source>
        <dbReference type="PROSITE" id="PS50113"/>
    </source>
</evidence>
<keyword evidence="4" id="KW-0808">Transferase</keyword>
<dbReference type="Gene3D" id="3.30.565.10">
    <property type="entry name" value="Histidine kinase-like ATPase, C-terminal domain"/>
    <property type="match status" value="1"/>
</dbReference>
<dbReference type="PROSITE" id="PS50112">
    <property type="entry name" value="PAS"/>
    <property type="match status" value="1"/>
</dbReference>
<dbReference type="InterPro" id="IPR003594">
    <property type="entry name" value="HATPase_dom"/>
</dbReference>
<feature type="domain" description="PAC" evidence="9">
    <location>
        <begin position="127"/>
        <end position="178"/>
    </location>
</feature>
<dbReference type="InterPro" id="IPR036097">
    <property type="entry name" value="HisK_dim/P_sf"/>
</dbReference>
<evidence type="ECO:0000256" key="1">
    <source>
        <dbReference type="ARBA" id="ARBA00000085"/>
    </source>
</evidence>
<dbReference type="InterPro" id="IPR035965">
    <property type="entry name" value="PAS-like_dom_sf"/>
</dbReference>
<reference evidence="10 11" key="1">
    <citation type="submission" date="2017-08" db="EMBL/GenBank/DDBJ databases">
        <title>Draft genome sequence of filamentous cyanobacterium Calothrix elsteri CCALA 953.</title>
        <authorList>
            <person name="Gagunashvili A.N."/>
            <person name="Elster J."/>
            <person name="Andresson O.S."/>
        </authorList>
    </citation>
    <scope>NUCLEOTIDE SEQUENCE [LARGE SCALE GENOMIC DNA]</scope>
    <source>
        <strain evidence="10 11">CCALA 953</strain>
    </source>
</reference>
<dbReference type="AlphaFoldDB" id="A0A2A2TKE7"/>
<evidence type="ECO:0000256" key="2">
    <source>
        <dbReference type="ARBA" id="ARBA00012438"/>
    </source>
</evidence>
<dbReference type="InterPro" id="IPR000014">
    <property type="entry name" value="PAS"/>
</dbReference>
<dbReference type="InterPro" id="IPR013767">
    <property type="entry name" value="PAS_fold"/>
</dbReference>
<dbReference type="PROSITE" id="PS50113">
    <property type="entry name" value="PAC"/>
    <property type="match status" value="2"/>
</dbReference>
<dbReference type="PROSITE" id="PS50109">
    <property type="entry name" value="HIS_KIN"/>
    <property type="match status" value="1"/>
</dbReference>